<organism evidence="1 2">
    <name type="scientific">Sphingobacterium yanglingense</name>
    <dbReference type="NCBI Taxonomy" id="1437280"/>
    <lineage>
        <taxon>Bacteria</taxon>
        <taxon>Pseudomonadati</taxon>
        <taxon>Bacteroidota</taxon>
        <taxon>Sphingobacteriia</taxon>
        <taxon>Sphingobacteriales</taxon>
        <taxon>Sphingobacteriaceae</taxon>
        <taxon>Sphingobacterium</taxon>
    </lineage>
</organism>
<evidence type="ECO:0000313" key="2">
    <source>
        <dbReference type="Proteomes" id="UP000295292"/>
    </source>
</evidence>
<sequence length="141" mass="16389">MEIEKLIDQLNAINPNDDSLYDVDSIIELIYKLDTSEAKKAIDPLLRIFERLDEDHYDGVLWSIIHGIEGLKEYEEDLIKSVNRCPNEYNLLMINRILNSGQGSYKSTDYLSLLKELNTNNKLSPFLKEEIKGYIDRHSKP</sequence>
<comment type="caution">
    <text evidence="1">The sequence shown here is derived from an EMBL/GenBank/DDBJ whole genome shotgun (WGS) entry which is preliminary data.</text>
</comment>
<dbReference type="EMBL" id="SNYV01000018">
    <property type="protein sequence ID" value="TDQ73906.1"/>
    <property type="molecule type" value="Genomic_DNA"/>
</dbReference>
<reference evidence="1 2" key="1">
    <citation type="submission" date="2019-03" db="EMBL/GenBank/DDBJ databases">
        <title>Genomic Encyclopedia of Archaeal and Bacterial Type Strains, Phase II (KMG-II): from individual species to whole genera.</title>
        <authorList>
            <person name="Goeker M."/>
        </authorList>
    </citation>
    <scope>NUCLEOTIDE SEQUENCE [LARGE SCALE GENOMIC DNA]</scope>
    <source>
        <strain evidence="1 2">DSM 28353</strain>
    </source>
</reference>
<dbReference type="Proteomes" id="UP000295292">
    <property type="component" value="Unassembled WGS sequence"/>
</dbReference>
<protein>
    <recommendedName>
        <fullName evidence="3">Immunity protein 30 of polymorphic toxin system</fullName>
    </recommendedName>
</protein>
<evidence type="ECO:0008006" key="3">
    <source>
        <dbReference type="Google" id="ProtNLM"/>
    </source>
</evidence>
<name>A0A4R6W8G1_9SPHI</name>
<dbReference type="AlphaFoldDB" id="A0A4R6W8G1"/>
<evidence type="ECO:0000313" key="1">
    <source>
        <dbReference type="EMBL" id="TDQ73906.1"/>
    </source>
</evidence>
<keyword evidence="2" id="KW-1185">Reference proteome</keyword>
<proteinExistence type="predicted"/>
<gene>
    <name evidence="1" type="ORF">CLV99_4344</name>
</gene>
<accession>A0A4R6W8G1</accession>